<feature type="transmembrane region" description="Helical" evidence="1">
    <location>
        <begin position="125"/>
        <end position="143"/>
    </location>
</feature>
<dbReference type="PANTHER" id="PTHR22911">
    <property type="entry name" value="ACYL-MALONYL CONDENSING ENZYME-RELATED"/>
    <property type="match status" value="1"/>
</dbReference>
<organism evidence="3 4">
    <name type="scientific">Neorhizobium turbinariae</name>
    <dbReference type="NCBI Taxonomy" id="2937795"/>
    <lineage>
        <taxon>Bacteria</taxon>
        <taxon>Pseudomonadati</taxon>
        <taxon>Pseudomonadota</taxon>
        <taxon>Alphaproteobacteria</taxon>
        <taxon>Hyphomicrobiales</taxon>
        <taxon>Rhizobiaceae</taxon>
        <taxon>Rhizobium/Agrobacterium group</taxon>
        <taxon>Neorhizobium</taxon>
    </lineage>
</organism>
<sequence>MNNKTLGYLYVLIAIGIFAGQDAFSKILGEKYPPIMVTMIRFWAFAFFVTILAAAAPGGLRAAVKTQRPLLQVLRGVLLVTEVVVVVISFTTAGLGMSQAIMQVTPLMVTVLSIPLLGEQVGWRRSLAVIVGLLGVMVILNPLNVHFDLRLLIPLGASFLYALYNIATRAVGSRDTAVTSVFYAGVVGALTASFIGPFYWTPIAMEDWPAMAALCICGATSHYFLIKAYGHLTTVEVQPVTYLQLVLSVALASLFFNETLTTNMIVGAVIVVGAGLFTVWREHRRGIAERHADAATE</sequence>
<feature type="domain" description="EamA" evidence="2">
    <location>
        <begin position="155"/>
        <end position="278"/>
    </location>
</feature>
<keyword evidence="1" id="KW-1133">Transmembrane helix</keyword>
<dbReference type="InterPro" id="IPR037185">
    <property type="entry name" value="EmrE-like"/>
</dbReference>
<evidence type="ECO:0000256" key="1">
    <source>
        <dbReference type="SAM" id="Phobius"/>
    </source>
</evidence>
<dbReference type="Pfam" id="PF00892">
    <property type="entry name" value="EamA"/>
    <property type="match status" value="2"/>
</dbReference>
<feature type="transmembrane region" description="Helical" evidence="1">
    <location>
        <begin position="262"/>
        <end position="280"/>
    </location>
</feature>
<dbReference type="EMBL" id="JALPRY010000007">
    <property type="protein sequence ID" value="MCK8779608.1"/>
    <property type="molecule type" value="Genomic_DNA"/>
</dbReference>
<feature type="transmembrane region" description="Helical" evidence="1">
    <location>
        <begin position="180"/>
        <end position="202"/>
    </location>
</feature>
<name>A0ABT0IP35_9HYPH</name>
<protein>
    <submittedName>
        <fullName evidence="3">DMT family transporter</fullName>
    </submittedName>
</protein>
<dbReference type="Proteomes" id="UP001202827">
    <property type="component" value="Unassembled WGS sequence"/>
</dbReference>
<feature type="domain" description="EamA" evidence="2">
    <location>
        <begin position="6"/>
        <end position="140"/>
    </location>
</feature>
<dbReference type="SUPFAM" id="SSF103481">
    <property type="entry name" value="Multidrug resistance efflux transporter EmrE"/>
    <property type="match status" value="2"/>
</dbReference>
<feature type="transmembrane region" description="Helical" evidence="1">
    <location>
        <begin position="76"/>
        <end position="94"/>
    </location>
</feature>
<proteinExistence type="predicted"/>
<keyword evidence="1" id="KW-0472">Membrane</keyword>
<evidence type="ECO:0000259" key="2">
    <source>
        <dbReference type="Pfam" id="PF00892"/>
    </source>
</evidence>
<reference evidence="3 4" key="1">
    <citation type="submission" date="2022-04" db="EMBL/GenBank/DDBJ databases">
        <title>Rhizobium coralii sp. nov., isolated from coral Turbinaria peltata.</title>
        <authorList>
            <person name="Sun H."/>
        </authorList>
    </citation>
    <scope>NUCLEOTIDE SEQUENCE [LARGE SCALE GENOMIC DNA]</scope>
    <source>
        <strain evidence="3 4">NTR19</strain>
    </source>
</reference>
<keyword evidence="1" id="KW-0812">Transmembrane</keyword>
<evidence type="ECO:0000313" key="3">
    <source>
        <dbReference type="EMBL" id="MCK8779608.1"/>
    </source>
</evidence>
<dbReference type="InterPro" id="IPR000620">
    <property type="entry name" value="EamA_dom"/>
</dbReference>
<feature type="transmembrane region" description="Helical" evidence="1">
    <location>
        <begin position="100"/>
        <end position="118"/>
    </location>
</feature>
<evidence type="ECO:0000313" key="4">
    <source>
        <dbReference type="Proteomes" id="UP001202827"/>
    </source>
</evidence>
<dbReference type="RefSeq" id="WP_248682320.1">
    <property type="nucleotide sequence ID" value="NZ_JALPRY010000007.1"/>
</dbReference>
<accession>A0ABT0IP35</accession>
<feature type="transmembrane region" description="Helical" evidence="1">
    <location>
        <begin position="208"/>
        <end position="225"/>
    </location>
</feature>
<keyword evidence="4" id="KW-1185">Reference proteome</keyword>
<gene>
    <name evidence="3" type="ORF">M0654_06365</name>
</gene>
<feature type="transmembrane region" description="Helical" evidence="1">
    <location>
        <begin position="7"/>
        <end position="28"/>
    </location>
</feature>
<dbReference type="PANTHER" id="PTHR22911:SF103">
    <property type="entry name" value="BLR2811 PROTEIN"/>
    <property type="match status" value="1"/>
</dbReference>
<dbReference type="Gene3D" id="1.10.3730.20">
    <property type="match status" value="2"/>
</dbReference>
<feature type="transmembrane region" description="Helical" evidence="1">
    <location>
        <begin position="149"/>
        <end position="168"/>
    </location>
</feature>
<feature type="transmembrane region" description="Helical" evidence="1">
    <location>
        <begin position="40"/>
        <end position="64"/>
    </location>
</feature>
<comment type="caution">
    <text evidence="3">The sequence shown here is derived from an EMBL/GenBank/DDBJ whole genome shotgun (WGS) entry which is preliminary data.</text>
</comment>
<feature type="transmembrane region" description="Helical" evidence="1">
    <location>
        <begin position="237"/>
        <end position="256"/>
    </location>
</feature>